<dbReference type="PATRIC" id="fig|317.174.peg.6214"/>
<name>A0A085ULT2_PSESX</name>
<evidence type="ECO:0000313" key="2">
    <source>
        <dbReference type="Proteomes" id="UP000028643"/>
    </source>
</evidence>
<reference evidence="1 2" key="1">
    <citation type="submission" date="2014-07" db="EMBL/GenBank/DDBJ databases">
        <title>Draft Genome Sequences of Environmental Pseudomonas syringae strains.</title>
        <authorList>
            <person name="Baltrus D.A."/>
            <person name="Berge O."/>
            <person name="Morris C."/>
        </authorList>
    </citation>
    <scope>NUCLEOTIDE SEQUENCE [LARGE SCALE GENOMIC DNA]</scope>
    <source>
        <strain evidence="1 2">CEB003</strain>
    </source>
</reference>
<dbReference type="RefSeq" id="WP_047579758.1">
    <property type="nucleotide sequence ID" value="NZ_JPQT01000174.1"/>
</dbReference>
<dbReference type="EMBL" id="JPQT01000174">
    <property type="protein sequence ID" value="KFE44145.1"/>
    <property type="molecule type" value="Genomic_DNA"/>
</dbReference>
<organism evidence="1 2">
    <name type="scientific">Pseudomonas syringae</name>
    <dbReference type="NCBI Taxonomy" id="317"/>
    <lineage>
        <taxon>Bacteria</taxon>
        <taxon>Pseudomonadati</taxon>
        <taxon>Pseudomonadota</taxon>
        <taxon>Gammaproteobacteria</taxon>
        <taxon>Pseudomonadales</taxon>
        <taxon>Pseudomonadaceae</taxon>
        <taxon>Pseudomonas</taxon>
    </lineage>
</organism>
<protein>
    <submittedName>
        <fullName evidence="1">Uncharacterized protein</fullName>
    </submittedName>
</protein>
<accession>A0A085ULT2</accession>
<sequence length="90" mass="10458">MTANFVFDPAATYDVKDPDQKNPVWRIQNRRVYAYLEHDPRRDWSGDIGILVLCSPRRLVDHEGHDMAFIDGPDVRCVDGRHFGLYQVNV</sequence>
<comment type="caution">
    <text evidence="1">The sequence shown here is derived from an EMBL/GenBank/DDBJ whole genome shotgun (WGS) entry which is preliminary data.</text>
</comment>
<gene>
    <name evidence="1" type="ORF">IV02_30480</name>
</gene>
<proteinExistence type="predicted"/>
<evidence type="ECO:0000313" key="1">
    <source>
        <dbReference type="EMBL" id="KFE44145.1"/>
    </source>
</evidence>
<dbReference type="AlphaFoldDB" id="A0A085ULT2"/>
<dbReference type="Proteomes" id="UP000028643">
    <property type="component" value="Unassembled WGS sequence"/>
</dbReference>